<proteinExistence type="predicted"/>
<reference evidence="1" key="2">
    <citation type="journal article" date="2024" name="Plant">
        <title>Genomic evolution and insights into agronomic trait innovations of Sesamum species.</title>
        <authorList>
            <person name="Miao H."/>
            <person name="Wang L."/>
            <person name="Qu L."/>
            <person name="Liu H."/>
            <person name="Sun Y."/>
            <person name="Le M."/>
            <person name="Wang Q."/>
            <person name="Wei S."/>
            <person name="Zheng Y."/>
            <person name="Lin W."/>
            <person name="Duan Y."/>
            <person name="Cao H."/>
            <person name="Xiong S."/>
            <person name="Wang X."/>
            <person name="Wei L."/>
            <person name="Li C."/>
            <person name="Ma Q."/>
            <person name="Ju M."/>
            <person name="Zhao R."/>
            <person name="Li G."/>
            <person name="Mu C."/>
            <person name="Tian Q."/>
            <person name="Mei H."/>
            <person name="Zhang T."/>
            <person name="Gao T."/>
            <person name="Zhang H."/>
        </authorList>
    </citation>
    <scope>NUCLEOTIDE SEQUENCE</scope>
    <source>
        <strain evidence="1">G02</strain>
    </source>
</reference>
<organism evidence="1">
    <name type="scientific">Sesamum radiatum</name>
    <name type="common">Black benniseed</name>
    <dbReference type="NCBI Taxonomy" id="300843"/>
    <lineage>
        <taxon>Eukaryota</taxon>
        <taxon>Viridiplantae</taxon>
        <taxon>Streptophyta</taxon>
        <taxon>Embryophyta</taxon>
        <taxon>Tracheophyta</taxon>
        <taxon>Spermatophyta</taxon>
        <taxon>Magnoliopsida</taxon>
        <taxon>eudicotyledons</taxon>
        <taxon>Gunneridae</taxon>
        <taxon>Pentapetalae</taxon>
        <taxon>asterids</taxon>
        <taxon>lamiids</taxon>
        <taxon>Lamiales</taxon>
        <taxon>Pedaliaceae</taxon>
        <taxon>Sesamum</taxon>
    </lineage>
</organism>
<accession>A0AAW2T7L1</accession>
<protein>
    <submittedName>
        <fullName evidence="1">Uncharacterized protein</fullName>
    </submittedName>
</protein>
<name>A0AAW2T7L1_SESRA</name>
<evidence type="ECO:0000313" key="1">
    <source>
        <dbReference type="EMBL" id="KAL0400429.1"/>
    </source>
</evidence>
<sequence length="104" mass="11286">MLVQYEATTHKSAPAVLVGEASTSKAKSKRAGCWKRKKGKEKAVAATASAECAPAAPKEKGKRKLEVLSGRWQMMSTYIAKKMGIERGSVHNSSSTQTMMVMRL</sequence>
<dbReference type="EMBL" id="JACGWJ010000009">
    <property type="protein sequence ID" value="KAL0400429.1"/>
    <property type="molecule type" value="Genomic_DNA"/>
</dbReference>
<reference evidence="1" key="1">
    <citation type="submission" date="2020-06" db="EMBL/GenBank/DDBJ databases">
        <authorList>
            <person name="Li T."/>
            <person name="Hu X."/>
            <person name="Zhang T."/>
            <person name="Song X."/>
            <person name="Zhang H."/>
            <person name="Dai N."/>
            <person name="Sheng W."/>
            <person name="Hou X."/>
            <person name="Wei L."/>
        </authorList>
    </citation>
    <scope>NUCLEOTIDE SEQUENCE</scope>
    <source>
        <strain evidence="1">G02</strain>
        <tissue evidence="1">Leaf</tissue>
    </source>
</reference>
<comment type="caution">
    <text evidence="1">The sequence shown here is derived from an EMBL/GenBank/DDBJ whole genome shotgun (WGS) entry which is preliminary data.</text>
</comment>
<gene>
    <name evidence="1" type="ORF">Sradi_2386200</name>
</gene>
<dbReference type="AlphaFoldDB" id="A0AAW2T7L1"/>